<dbReference type="InterPro" id="IPR036390">
    <property type="entry name" value="WH_DNA-bd_sf"/>
</dbReference>
<evidence type="ECO:0000256" key="2">
    <source>
        <dbReference type="ARBA" id="ARBA00023125"/>
    </source>
</evidence>
<dbReference type="PROSITE" id="PS51504">
    <property type="entry name" value="H15"/>
    <property type="match status" value="1"/>
</dbReference>
<dbReference type="FunFam" id="1.10.10.10:FF:000393">
    <property type="entry name" value="Oocyte-specific H1 histone"/>
    <property type="match status" value="1"/>
</dbReference>
<dbReference type="InterPro" id="IPR005818">
    <property type="entry name" value="Histone_H1/H5_H15"/>
</dbReference>
<feature type="domain" description="H15" evidence="5">
    <location>
        <begin position="38"/>
        <end position="116"/>
    </location>
</feature>
<dbReference type="GO" id="GO:0003677">
    <property type="term" value="F:DNA binding"/>
    <property type="evidence" value="ECO:0007669"/>
    <property type="project" value="UniProtKB-KW"/>
</dbReference>
<keyword evidence="2" id="KW-0238">DNA-binding</keyword>
<feature type="region of interest" description="Disordered" evidence="4">
    <location>
        <begin position="1"/>
        <end position="40"/>
    </location>
</feature>
<evidence type="ECO:0000256" key="1">
    <source>
        <dbReference type="ARBA" id="ARBA00022454"/>
    </source>
</evidence>
<feature type="compositionally biased region" description="Basic and acidic residues" evidence="4">
    <location>
        <begin position="148"/>
        <end position="186"/>
    </location>
</feature>
<dbReference type="SUPFAM" id="SSF46785">
    <property type="entry name" value="Winged helix' DNA-binding domain"/>
    <property type="match status" value="1"/>
</dbReference>
<feature type="compositionally biased region" description="Polar residues" evidence="4">
    <location>
        <begin position="124"/>
        <end position="138"/>
    </location>
</feature>
<organism evidence="6">
    <name type="scientific">Aquarana catesbeiana</name>
    <name type="common">American bullfrog</name>
    <name type="synonym">Rana catesbeiana</name>
    <dbReference type="NCBI Taxonomy" id="8400"/>
    <lineage>
        <taxon>Eukaryota</taxon>
        <taxon>Metazoa</taxon>
        <taxon>Chordata</taxon>
        <taxon>Craniata</taxon>
        <taxon>Vertebrata</taxon>
        <taxon>Euteleostomi</taxon>
        <taxon>Amphibia</taxon>
        <taxon>Batrachia</taxon>
        <taxon>Anura</taxon>
        <taxon>Neobatrachia</taxon>
        <taxon>Ranoidea</taxon>
        <taxon>Ranidae</taxon>
        <taxon>Aquarana</taxon>
    </lineage>
</organism>
<keyword evidence="1" id="KW-0158">Chromosome</keyword>
<protein>
    <submittedName>
        <fullName evidence="6">B4 protein</fullName>
    </submittedName>
</protein>
<keyword evidence="3" id="KW-0539">Nucleus</keyword>
<dbReference type="GO" id="GO:0000786">
    <property type="term" value="C:nucleosome"/>
    <property type="evidence" value="ECO:0007669"/>
    <property type="project" value="InterPro"/>
</dbReference>
<dbReference type="Gene3D" id="1.10.10.10">
    <property type="entry name" value="Winged helix-like DNA-binding domain superfamily/Winged helix DNA-binding domain"/>
    <property type="match status" value="1"/>
</dbReference>
<gene>
    <name evidence="6" type="primary">B4</name>
</gene>
<feature type="region of interest" description="Disordered" evidence="4">
    <location>
        <begin position="97"/>
        <end position="252"/>
    </location>
</feature>
<sequence>MAPKKAAAASKDNEEAPAAATETKATKAPKPTKMKTLGHPTTLAMVVEALKKDSERKGTSVPAIRARILAAHPTVDPVRLKFLLRAALNKGIEKGILVRPPNSSATGATGRFKLAKPIPKTKEGGSSTGSENVDPNNQPKEKHKKEAVKKAKPTESKGEKVEAATEKEKSAEVKPKASKPMKDAEGQPKAPAAAKKPKAKKVDGETKAKKVDGETKAKKEPAKKEKAEEGITKALKDSEENDTAKTSKKGKK</sequence>
<dbReference type="GO" id="GO:0005634">
    <property type="term" value="C:nucleus"/>
    <property type="evidence" value="ECO:0007669"/>
    <property type="project" value="UniProtKB-ARBA"/>
</dbReference>
<evidence type="ECO:0000313" key="6">
    <source>
        <dbReference type="EMBL" id="ACO51901.1"/>
    </source>
</evidence>
<dbReference type="CDD" id="cd00073">
    <property type="entry name" value="H15"/>
    <property type="match status" value="1"/>
</dbReference>
<name>C1C4J1_AQUCT</name>
<reference evidence="6" key="1">
    <citation type="submission" date="2009-04" db="EMBL/GenBank/DDBJ databases">
        <title>Rana catesbeiana ESTs and full-length cDNAs.</title>
        <authorList>
            <person name="Helbing C.C."/>
            <person name="Veldhoen N."/>
            <person name="Leong J."/>
            <person name="Koop B.F."/>
        </authorList>
    </citation>
    <scope>NUCLEOTIDE SEQUENCE</scope>
    <source>
        <tissue evidence="6">Mixed tissue</tissue>
    </source>
</reference>
<dbReference type="InterPro" id="IPR036388">
    <property type="entry name" value="WH-like_DNA-bd_sf"/>
</dbReference>
<dbReference type="AlphaFoldDB" id="C1C4J1"/>
<evidence type="ECO:0000259" key="5">
    <source>
        <dbReference type="PROSITE" id="PS51504"/>
    </source>
</evidence>
<dbReference type="GO" id="GO:0006334">
    <property type="term" value="P:nucleosome assembly"/>
    <property type="evidence" value="ECO:0007669"/>
    <property type="project" value="InterPro"/>
</dbReference>
<dbReference type="EMBL" id="BT081770">
    <property type="protein sequence ID" value="ACO51901.1"/>
    <property type="molecule type" value="mRNA"/>
</dbReference>
<accession>C1C4J1</accession>
<proteinExistence type="evidence at transcript level"/>
<evidence type="ECO:0000256" key="3">
    <source>
        <dbReference type="ARBA" id="ARBA00023242"/>
    </source>
</evidence>
<dbReference type="Pfam" id="PF00538">
    <property type="entry name" value="Linker_histone"/>
    <property type="match status" value="1"/>
</dbReference>
<feature type="compositionally biased region" description="Basic and acidic residues" evidence="4">
    <location>
        <begin position="200"/>
        <end position="245"/>
    </location>
</feature>
<evidence type="ECO:0000256" key="4">
    <source>
        <dbReference type="SAM" id="MobiDB-lite"/>
    </source>
</evidence>
<dbReference type="SMART" id="SM00526">
    <property type="entry name" value="H15"/>
    <property type="match status" value="1"/>
</dbReference>
<feature type="compositionally biased region" description="Low complexity" evidence="4">
    <location>
        <begin position="16"/>
        <end position="35"/>
    </location>
</feature>